<evidence type="ECO:0000256" key="5">
    <source>
        <dbReference type="ARBA" id="ARBA00023136"/>
    </source>
</evidence>
<evidence type="ECO:0000313" key="16">
    <source>
        <dbReference type="Proteomes" id="UP000239462"/>
    </source>
</evidence>
<evidence type="ECO:0000313" key="12">
    <source>
        <dbReference type="EMBL" id="MBB6068350.1"/>
    </source>
</evidence>
<dbReference type="EMBL" id="JACHED010000004">
    <property type="protein sequence ID" value="MBB6497727.1"/>
    <property type="molecule type" value="Genomic_DNA"/>
</dbReference>
<dbReference type="PANTHER" id="PTHR35007:SF2">
    <property type="entry name" value="PILUS ASSEMBLE PROTEIN"/>
    <property type="match status" value="1"/>
</dbReference>
<dbReference type="EMBL" id="JAGINF010000002">
    <property type="protein sequence ID" value="MBP2219108.1"/>
    <property type="molecule type" value="Genomic_DNA"/>
</dbReference>
<dbReference type="AlphaFoldDB" id="A0A2L1CC36"/>
<gene>
    <name evidence="14" type="ORF">HNP85_001473</name>
    <name evidence="9" type="ORF">HNP86_002047</name>
    <name evidence="10" type="ORF">HNP93_001868</name>
    <name evidence="11" type="ORF">HNP94_001762</name>
    <name evidence="13" type="ORF">HNP96_001775</name>
    <name evidence="12" type="ORF">HNP97_001863</name>
    <name evidence="15" type="ORF">J2745_000585</name>
    <name evidence="8" type="ORF">MMJJ_10580</name>
</gene>
<dbReference type="Proteomes" id="UP000722095">
    <property type="component" value="Unassembled WGS sequence"/>
</dbReference>
<dbReference type="PANTHER" id="PTHR35007">
    <property type="entry name" value="INTEGRAL MEMBRANE PROTEIN-RELATED"/>
    <property type="match status" value="1"/>
</dbReference>
<dbReference type="EMBL" id="CP026606">
    <property type="protein sequence ID" value="AVB76456.1"/>
    <property type="molecule type" value="Genomic_DNA"/>
</dbReference>
<dbReference type="GeneID" id="36102144"/>
<evidence type="ECO:0000256" key="6">
    <source>
        <dbReference type="SAM" id="Phobius"/>
    </source>
</evidence>
<evidence type="ECO:0000313" key="11">
    <source>
        <dbReference type="EMBL" id="MBA2864734.1"/>
    </source>
</evidence>
<dbReference type="Proteomes" id="UP000584706">
    <property type="component" value="Unassembled WGS sequence"/>
</dbReference>
<feature type="transmembrane region" description="Helical" evidence="6">
    <location>
        <begin position="200"/>
        <end position="224"/>
    </location>
</feature>
<feature type="transmembrane region" description="Helical" evidence="6">
    <location>
        <begin position="244"/>
        <end position="264"/>
    </location>
</feature>
<evidence type="ECO:0000256" key="2">
    <source>
        <dbReference type="ARBA" id="ARBA00022475"/>
    </source>
</evidence>
<reference evidence="8" key="2">
    <citation type="submission" date="2018-02" db="EMBL/GenBank/DDBJ databases">
        <title>Complete genome sequence of the Methanococcus maripaludis type strain JJ (DSM 2067), a model for selenoprotein synthesis in Archaea.</title>
        <authorList>
            <person name="Poehlein A."/>
            <person name="Heym D."/>
            <person name="Quitzke V."/>
            <person name="Fersch J."/>
            <person name="Daniel R."/>
            <person name="Rother M."/>
        </authorList>
    </citation>
    <scope>NUCLEOTIDE SEQUENCE [LARGE SCALE GENOMIC DNA]</scope>
    <source>
        <strain evidence="8">DSM 2067</strain>
    </source>
</reference>
<feature type="transmembrane region" description="Helical" evidence="6">
    <location>
        <begin position="33"/>
        <end position="54"/>
    </location>
</feature>
<protein>
    <submittedName>
        <fullName evidence="8">Bacterial type II secretion system protein F domain protein</fullName>
    </submittedName>
    <submittedName>
        <fullName evidence="9">Flp pilus assembly protein TadB</fullName>
    </submittedName>
</protein>
<evidence type="ECO:0000313" key="9">
    <source>
        <dbReference type="EMBL" id="MBA2851884.1"/>
    </source>
</evidence>
<organism evidence="8 16">
    <name type="scientific">Methanococcus maripaludis</name>
    <name type="common">Methanococcus deltae</name>
    <dbReference type="NCBI Taxonomy" id="39152"/>
    <lineage>
        <taxon>Archaea</taxon>
        <taxon>Methanobacteriati</taxon>
        <taxon>Methanobacteriota</taxon>
        <taxon>Methanomada group</taxon>
        <taxon>Methanococci</taxon>
        <taxon>Methanococcales</taxon>
        <taxon>Methanococcaceae</taxon>
        <taxon>Methanococcus</taxon>
    </lineage>
</organism>
<proteinExistence type="predicted"/>
<dbReference type="Proteomes" id="UP000239462">
    <property type="component" value="Chromosome"/>
</dbReference>
<feature type="transmembrane region" description="Helical" evidence="6">
    <location>
        <begin position="60"/>
        <end position="78"/>
    </location>
</feature>
<reference evidence="16" key="1">
    <citation type="journal article" date="2018" name="Genome Announc.">
        <title>Complete Genome Sequence of the Methanococcus maripaludis Type Strain JJ (DSM 2067), a Model for Selenoprotein Synthesis in Archaea.</title>
        <authorList>
            <person name="Poehlein A."/>
            <person name="Heym D."/>
            <person name="Quitzke V."/>
            <person name="Fersch J."/>
            <person name="Daniel R."/>
            <person name="Rother M."/>
        </authorList>
    </citation>
    <scope>NUCLEOTIDE SEQUENCE [LARGE SCALE GENOMIC DNA]</scope>
    <source>
        <strain evidence="16">DSM 2067</strain>
    </source>
</reference>
<evidence type="ECO:0000313" key="13">
    <source>
        <dbReference type="EMBL" id="MBB6497727.1"/>
    </source>
</evidence>
<evidence type="ECO:0000256" key="4">
    <source>
        <dbReference type="ARBA" id="ARBA00022989"/>
    </source>
</evidence>
<dbReference type="Pfam" id="PF00482">
    <property type="entry name" value="T2SSF"/>
    <property type="match status" value="1"/>
</dbReference>
<evidence type="ECO:0000256" key="3">
    <source>
        <dbReference type="ARBA" id="ARBA00022692"/>
    </source>
</evidence>
<evidence type="ECO:0000313" key="17">
    <source>
        <dbReference type="Proteomes" id="UP000558015"/>
    </source>
</evidence>
<evidence type="ECO:0000313" key="18">
    <source>
        <dbReference type="Proteomes" id="UP000564425"/>
    </source>
</evidence>
<keyword evidence="3 6" id="KW-0812">Transmembrane</keyword>
<keyword evidence="5 6" id="KW-0472">Membrane</keyword>
<evidence type="ECO:0000313" key="21">
    <source>
        <dbReference type="Proteomes" id="UP000590564"/>
    </source>
</evidence>
<keyword evidence="4 6" id="KW-1133">Transmembrane helix</keyword>
<dbReference type="Proteomes" id="UP000567099">
    <property type="component" value="Unassembled WGS sequence"/>
</dbReference>
<dbReference type="RefSeq" id="WP_104837972.1">
    <property type="nucleotide sequence ID" value="NZ_CP026606.1"/>
</dbReference>
<feature type="transmembrane region" description="Helical" evidence="6">
    <location>
        <begin position="271"/>
        <end position="290"/>
    </location>
</feature>
<dbReference type="EMBL" id="JACDUH010000004">
    <property type="protein sequence ID" value="MBA2851884.1"/>
    <property type="molecule type" value="Genomic_DNA"/>
</dbReference>
<dbReference type="Proteomes" id="UP000590564">
    <property type="component" value="Unassembled WGS sequence"/>
</dbReference>
<dbReference type="Proteomes" id="UP000558015">
    <property type="component" value="Unassembled WGS sequence"/>
</dbReference>
<comment type="subcellular location">
    <subcellularLocation>
        <location evidence="1">Cell membrane</location>
        <topology evidence="1">Multi-pass membrane protein</topology>
    </subcellularLocation>
</comment>
<dbReference type="Proteomes" id="UP000564425">
    <property type="component" value="Unassembled WGS sequence"/>
</dbReference>
<evidence type="ECO:0000313" key="14">
    <source>
        <dbReference type="EMBL" id="MBM7409778.1"/>
    </source>
</evidence>
<evidence type="ECO:0000256" key="1">
    <source>
        <dbReference type="ARBA" id="ARBA00004651"/>
    </source>
</evidence>
<evidence type="ECO:0000313" key="8">
    <source>
        <dbReference type="EMBL" id="AVB76456.1"/>
    </source>
</evidence>
<dbReference type="Proteomes" id="UP000742560">
    <property type="component" value="Unassembled WGS sequence"/>
</dbReference>
<dbReference type="EMBL" id="JAFBBC010000002">
    <property type="protein sequence ID" value="MBM7409778.1"/>
    <property type="molecule type" value="Genomic_DNA"/>
</dbReference>
<evidence type="ECO:0000313" key="10">
    <source>
        <dbReference type="EMBL" id="MBA2859167.1"/>
    </source>
</evidence>
<dbReference type="EMBL" id="JACDUO010000003">
    <property type="protein sequence ID" value="MBA2864734.1"/>
    <property type="molecule type" value="Genomic_DNA"/>
</dbReference>
<evidence type="ECO:0000313" key="19">
    <source>
        <dbReference type="Proteomes" id="UP000567099"/>
    </source>
</evidence>
<dbReference type="KEGG" id="mmad:MMJJ_10580"/>
<keyword evidence="2" id="KW-1003">Cell membrane</keyword>
<evidence type="ECO:0000313" key="15">
    <source>
        <dbReference type="EMBL" id="MBP2219108.1"/>
    </source>
</evidence>
<dbReference type="GO" id="GO:0005886">
    <property type="term" value="C:plasma membrane"/>
    <property type="evidence" value="ECO:0007669"/>
    <property type="project" value="UniProtKB-SubCell"/>
</dbReference>
<dbReference type="EMBL" id="JACDUN010000001">
    <property type="protein sequence ID" value="MBA2859167.1"/>
    <property type="molecule type" value="Genomic_DNA"/>
</dbReference>
<reference evidence="15" key="4">
    <citation type="submission" date="2021-03" db="EMBL/GenBank/DDBJ databases">
        <title>Genomic Encyclopedia of Type Strains, Phase IV (KMG-IV): sequencing the most valuable type-strain genomes for metagenomic binning, comparative biology and taxonomic classification.</title>
        <authorList>
            <person name="Goeker M."/>
        </authorList>
    </citation>
    <scope>NUCLEOTIDE SEQUENCE</scope>
    <source>
        <strain evidence="15">DSM 2771</strain>
    </source>
</reference>
<name>A0A2L1CC36_METMI</name>
<evidence type="ECO:0000313" key="20">
    <source>
        <dbReference type="Proteomes" id="UP000584706"/>
    </source>
</evidence>
<dbReference type="EMBL" id="JACHIQ010000003">
    <property type="protein sequence ID" value="MBB6068350.1"/>
    <property type="molecule type" value="Genomic_DNA"/>
</dbReference>
<evidence type="ECO:0000259" key="7">
    <source>
        <dbReference type="Pfam" id="PF00482"/>
    </source>
</evidence>
<accession>A0A2L1CC36</accession>
<reference evidence="17 18" key="3">
    <citation type="submission" date="2020-07" db="EMBL/GenBank/DDBJ databases">
        <title>Genomic Encyclopedia of Type Strains, Phase IV (KMG-V): Genome sequencing to study the core and pangenomes of soil and plant-associated prokaryotes.</title>
        <authorList>
            <person name="Whitman W."/>
        </authorList>
    </citation>
    <scope>NUCLEOTIDE SEQUENCE [LARGE SCALE GENOMIC DNA]</scope>
    <source>
        <strain evidence="9 18">A1</strain>
        <strain evidence="10 17">C12</strain>
        <strain evidence="11 19">C13</strain>
        <strain evidence="13 21">D1</strain>
        <strain evidence="12 20">DSM 7078</strain>
        <strain evidence="14">RC</strain>
    </source>
</reference>
<dbReference type="InterPro" id="IPR018076">
    <property type="entry name" value="T2SS_GspF_dom"/>
</dbReference>
<feature type="domain" description="Type II secretion system protein GspF" evidence="7">
    <location>
        <begin position="93"/>
        <end position="217"/>
    </location>
</feature>
<sequence>MDAKKYLDHVYHVLIVRNIKILKKTGRKLDERVFIGILLVITILPILLKIFLGFTLKTTLILTFVYLGSVLSLPTIMYESKMDKFDKNIPKALYVMVLSLDSGRSVVEAINEVIRSGIPEVDVVFSKIVTLMTERKLSFEDAMILVSNSLDSKIFRQVGRLIIENRKYGGELADTLKKLAKTLDDLQNLKSQLLSVTANGLAVGLIILCGVIPATAGLIGGYLTVISQLAPTMPSVEASQISKAIETIQMGSGLFGLFFAVPLFGLKVNRMIITCAVCMTFAIGTFYAVLRLTGLLFA</sequence>